<gene>
    <name evidence="6" type="ORF">AB6724_08780</name>
</gene>
<dbReference type="PROSITE" id="PS50850">
    <property type="entry name" value="MFS"/>
    <property type="match status" value="1"/>
</dbReference>
<dbReference type="Pfam" id="PF07690">
    <property type="entry name" value="MFS_1"/>
    <property type="match status" value="1"/>
</dbReference>
<feature type="domain" description="Major facilitator superfamily (MFS) profile" evidence="5">
    <location>
        <begin position="23"/>
        <end position="413"/>
    </location>
</feature>
<dbReference type="InterPro" id="IPR020846">
    <property type="entry name" value="MFS_dom"/>
</dbReference>
<dbReference type="InterPro" id="IPR011701">
    <property type="entry name" value="MFS"/>
</dbReference>
<dbReference type="RefSeq" id="WP_369338126.1">
    <property type="nucleotide sequence ID" value="NZ_JBFYGN010000007.1"/>
</dbReference>
<dbReference type="PANTHER" id="PTHR43129:SF1">
    <property type="entry name" value="FOSMIDOMYCIN RESISTANCE PROTEIN"/>
    <property type="match status" value="1"/>
</dbReference>
<feature type="transmembrane region" description="Helical" evidence="4">
    <location>
        <begin position="61"/>
        <end position="81"/>
    </location>
</feature>
<evidence type="ECO:0000256" key="3">
    <source>
        <dbReference type="ARBA" id="ARBA00023136"/>
    </source>
</evidence>
<evidence type="ECO:0000313" key="7">
    <source>
        <dbReference type="Proteomes" id="UP001561046"/>
    </source>
</evidence>
<name>A0ABV3ZUU5_9BURK</name>
<feature type="transmembrane region" description="Helical" evidence="4">
    <location>
        <begin position="266"/>
        <end position="291"/>
    </location>
</feature>
<feature type="transmembrane region" description="Helical" evidence="4">
    <location>
        <begin position="361"/>
        <end position="382"/>
    </location>
</feature>
<evidence type="ECO:0000259" key="5">
    <source>
        <dbReference type="PROSITE" id="PS50850"/>
    </source>
</evidence>
<dbReference type="EMBL" id="JBFYGN010000007">
    <property type="protein sequence ID" value="MEX8192934.1"/>
    <property type="molecule type" value="Genomic_DNA"/>
</dbReference>
<feature type="transmembrane region" description="Helical" evidence="4">
    <location>
        <begin position="388"/>
        <end position="408"/>
    </location>
</feature>
<organism evidence="6 7">
    <name type="scientific">Comamonas guangdongensis</name>
    <dbReference type="NCBI Taxonomy" id="510515"/>
    <lineage>
        <taxon>Bacteria</taxon>
        <taxon>Pseudomonadati</taxon>
        <taxon>Pseudomonadota</taxon>
        <taxon>Betaproteobacteria</taxon>
        <taxon>Burkholderiales</taxon>
        <taxon>Comamonadaceae</taxon>
        <taxon>Comamonas</taxon>
    </lineage>
</organism>
<keyword evidence="3 4" id="KW-0472">Membrane</keyword>
<evidence type="ECO:0000256" key="4">
    <source>
        <dbReference type="SAM" id="Phobius"/>
    </source>
</evidence>
<feature type="transmembrane region" description="Helical" evidence="4">
    <location>
        <begin position="175"/>
        <end position="196"/>
    </location>
</feature>
<keyword evidence="2 4" id="KW-1133">Transmembrane helix</keyword>
<dbReference type="InterPro" id="IPR036259">
    <property type="entry name" value="MFS_trans_sf"/>
</dbReference>
<feature type="transmembrane region" description="Helical" evidence="4">
    <location>
        <begin position="233"/>
        <end position="254"/>
    </location>
</feature>
<keyword evidence="7" id="KW-1185">Reference proteome</keyword>
<evidence type="ECO:0000256" key="2">
    <source>
        <dbReference type="ARBA" id="ARBA00022989"/>
    </source>
</evidence>
<feature type="transmembrane region" description="Helical" evidence="4">
    <location>
        <begin position="148"/>
        <end position="169"/>
    </location>
</feature>
<evidence type="ECO:0000256" key="1">
    <source>
        <dbReference type="ARBA" id="ARBA00022692"/>
    </source>
</evidence>
<proteinExistence type="predicted"/>
<comment type="caution">
    <text evidence="6">The sequence shown here is derived from an EMBL/GenBank/DDBJ whole genome shotgun (WGS) entry which is preliminary data.</text>
</comment>
<feature type="transmembrane region" description="Helical" evidence="4">
    <location>
        <begin position="110"/>
        <end position="127"/>
    </location>
</feature>
<dbReference type="Gene3D" id="1.20.1250.20">
    <property type="entry name" value="MFS general substrate transporter like domains"/>
    <property type="match status" value="1"/>
</dbReference>
<accession>A0ABV3ZUU5</accession>
<feature type="transmembrane region" description="Helical" evidence="4">
    <location>
        <begin position="322"/>
        <end position="340"/>
    </location>
</feature>
<feature type="transmembrane region" description="Helical" evidence="4">
    <location>
        <begin position="88"/>
        <end position="104"/>
    </location>
</feature>
<protein>
    <submittedName>
        <fullName evidence="6">MFS transporter</fullName>
    </submittedName>
</protein>
<dbReference type="PANTHER" id="PTHR43129">
    <property type="entry name" value="FOSMIDOMYCIN RESISTANCE PROTEIN"/>
    <property type="match status" value="1"/>
</dbReference>
<keyword evidence="1 4" id="KW-0812">Transmembrane</keyword>
<evidence type="ECO:0000313" key="6">
    <source>
        <dbReference type="EMBL" id="MEX8192934.1"/>
    </source>
</evidence>
<reference evidence="6 7" key="1">
    <citation type="journal article" date="2013" name="Int. J. Syst. Evol. Microbiol.">
        <title>Comamonas guangdongensis sp. nov., isolated from subterranean forest sediment, and emended description of the genus Comamonas.</title>
        <authorList>
            <person name="Zhang J."/>
            <person name="Wang Y."/>
            <person name="Zhou S."/>
            <person name="Wu C."/>
            <person name="He J."/>
            <person name="Li F."/>
        </authorList>
    </citation>
    <scope>NUCLEOTIDE SEQUENCE [LARGE SCALE GENOMIC DNA]</scope>
    <source>
        <strain evidence="6 7">CCTCC AB2011133</strain>
    </source>
</reference>
<dbReference type="Proteomes" id="UP001561046">
    <property type="component" value="Unassembled WGS sequence"/>
</dbReference>
<sequence>MNRPAPTTPQSPAPDTLRSDARTIGLIGLAHGSSHFFHLLLPPLFPWLIKDFGYSYAELSVLVSLFFVVSGTGQALAGFAVDRFGARPILFAALGSFAVAGLIASTAQGYAMLLAASFFAGLGNAPFHPVDFTILNKRVSQQRIGHAFSVHGLSGNIGWALAPLFMAGITTATGSWRTACFCGALWALTVLLIMVFNRDALDDRAEAAHASAKPAAQAAPKEHPMAFMKLPSVWLCFSFFFWSTCALSAIQSFASPAMQAMYGLPLSVTALIVTGYMLCGAAGMLIGGFLVGRVQRLEKVISVCMLGSGLLLFVVGTGWLPGMAAVAVASIAGLGTGLAGPSRDMLIKRAAPPGATGRVYGTVYSGLDLGFCLAAPVFGFMLDHQMHHAVFFGSAIALLLSVVSAVIVGDGVSKKNKAVLAPA</sequence>
<feature type="transmembrane region" description="Helical" evidence="4">
    <location>
        <begin position="300"/>
        <end position="316"/>
    </location>
</feature>
<feature type="transmembrane region" description="Helical" evidence="4">
    <location>
        <begin position="21"/>
        <end position="41"/>
    </location>
</feature>
<dbReference type="SUPFAM" id="SSF103473">
    <property type="entry name" value="MFS general substrate transporter"/>
    <property type="match status" value="1"/>
</dbReference>